<keyword evidence="1" id="KW-0677">Repeat</keyword>
<evidence type="ECO:0000313" key="4">
    <source>
        <dbReference type="EMBL" id="KAF5353450.1"/>
    </source>
</evidence>
<feature type="region of interest" description="Disordered" evidence="2">
    <location>
        <begin position="110"/>
        <end position="144"/>
    </location>
</feature>
<feature type="domain" description="Nephrocystin 3-like N-terminal" evidence="3">
    <location>
        <begin position="220"/>
        <end position="372"/>
    </location>
</feature>
<dbReference type="Pfam" id="PF24883">
    <property type="entry name" value="NPHP3_N"/>
    <property type="match status" value="1"/>
</dbReference>
<evidence type="ECO:0000313" key="5">
    <source>
        <dbReference type="Proteomes" id="UP000559027"/>
    </source>
</evidence>
<feature type="region of interest" description="Disordered" evidence="2">
    <location>
        <begin position="60"/>
        <end position="84"/>
    </location>
</feature>
<dbReference type="InterPro" id="IPR056884">
    <property type="entry name" value="NPHP3-like_N"/>
</dbReference>
<dbReference type="EMBL" id="JAACJO010000010">
    <property type="protein sequence ID" value="KAF5353450.1"/>
    <property type="molecule type" value="Genomic_DNA"/>
</dbReference>
<name>A0A8H5D4G6_9AGAR</name>
<keyword evidence="5" id="KW-1185">Reference proteome</keyword>
<comment type="caution">
    <text evidence="4">The sequence shown here is derived from an EMBL/GenBank/DDBJ whole genome shotgun (WGS) entry which is preliminary data.</text>
</comment>
<dbReference type="Gene3D" id="3.40.50.300">
    <property type="entry name" value="P-loop containing nucleotide triphosphate hydrolases"/>
    <property type="match status" value="1"/>
</dbReference>
<accession>A0A8H5D4G6</accession>
<sequence>MGQRRIIIQIPHGASNKPVSFVLWHACMRLRREVSGSYVLVIFDVHGRLAVPFLLPHPPSHTTPQNSTQSKVPALRPTPLPQQTPVSSPLIPLPLPQPISFLKPAAPMPSTAPAPVLPDLEPLNSAPPTSSSAILPPTASSPPQHIHAREMLRNAHDFVLNYPQFNHFSPVAFGIERLLRHSMPDAFHNSGARYPPPKCHLGTRKDYIALVTNWALGVSDRKEPILWMHGPFGIGKSAVAQSCAEALAPMKKLAATLFFSRSSTDRDDSRRVFTSIAYQVAAICPSFREIVDVCMIDDPALATKSLSTQFEDLLVHPLARLDIAESGLDGRTVIIDGLDECRGTAAQCEIIQIIATSARKRTTPFRWFITSRPEDAIIRTMNSAAVSSVRSRIELPVSRAIDHEILTYLTDGFKTIRESYGLPESWPSEEVLALLVKHGAGLWIYVATMIRFIGDENSLGPEDQLQIVLKFIKGISAKPGVDNPLAEMDFFYTLIMERIPLKLKTTVRKILLLHSLCNMVPRDIAFALHLSAKQLRHACASIQSVMELQGSDLAPRTLNFYHASFLDFMKNPQRSKELCIRGDFLIGWRRELLGWLHEVCSRSTDSSHIVFPSDTIPLEDRSGAYHYSCVLVCFWELCQVPAHQFDPQTAMSVAELPFNKMPGLMDDRFRWWINATLVRNNLPAHLRDKIIREGKCPISGCTNIKNIFILGHGENESVPEQRRGGFVVNHKVSPDGGCICHVW</sequence>
<proteinExistence type="predicted"/>
<dbReference type="SUPFAM" id="SSF52540">
    <property type="entry name" value="P-loop containing nucleoside triphosphate hydrolases"/>
    <property type="match status" value="1"/>
</dbReference>
<protein>
    <recommendedName>
        <fullName evidence="3">Nephrocystin 3-like N-terminal domain-containing protein</fullName>
    </recommendedName>
</protein>
<dbReference type="AlphaFoldDB" id="A0A8H5D4G6"/>
<evidence type="ECO:0000256" key="1">
    <source>
        <dbReference type="ARBA" id="ARBA00022737"/>
    </source>
</evidence>
<gene>
    <name evidence="4" type="ORF">D9756_008146</name>
</gene>
<evidence type="ECO:0000256" key="2">
    <source>
        <dbReference type="SAM" id="MobiDB-lite"/>
    </source>
</evidence>
<feature type="compositionally biased region" description="Polar residues" evidence="2">
    <location>
        <begin position="62"/>
        <end position="71"/>
    </location>
</feature>
<dbReference type="Proteomes" id="UP000559027">
    <property type="component" value="Unassembled WGS sequence"/>
</dbReference>
<organism evidence="4 5">
    <name type="scientific">Leucocoprinus leucothites</name>
    <dbReference type="NCBI Taxonomy" id="201217"/>
    <lineage>
        <taxon>Eukaryota</taxon>
        <taxon>Fungi</taxon>
        <taxon>Dikarya</taxon>
        <taxon>Basidiomycota</taxon>
        <taxon>Agaricomycotina</taxon>
        <taxon>Agaricomycetes</taxon>
        <taxon>Agaricomycetidae</taxon>
        <taxon>Agaricales</taxon>
        <taxon>Agaricineae</taxon>
        <taxon>Agaricaceae</taxon>
        <taxon>Leucocoprinus</taxon>
    </lineage>
</organism>
<dbReference type="OrthoDB" id="3038309at2759"/>
<dbReference type="PANTHER" id="PTHR10039">
    <property type="entry name" value="AMELOGENIN"/>
    <property type="match status" value="1"/>
</dbReference>
<reference evidence="4 5" key="1">
    <citation type="journal article" date="2020" name="ISME J.">
        <title>Uncovering the hidden diversity of litter-decomposition mechanisms in mushroom-forming fungi.</title>
        <authorList>
            <person name="Floudas D."/>
            <person name="Bentzer J."/>
            <person name="Ahren D."/>
            <person name="Johansson T."/>
            <person name="Persson P."/>
            <person name="Tunlid A."/>
        </authorList>
    </citation>
    <scope>NUCLEOTIDE SEQUENCE [LARGE SCALE GENOMIC DNA]</scope>
    <source>
        <strain evidence="4 5">CBS 146.42</strain>
    </source>
</reference>
<evidence type="ECO:0000259" key="3">
    <source>
        <dbReference type="Pfam" id="PF24883"/>
    </source>
</evidence>
<dbReference type="InterPro" id="IPR027417">
    <property type="entry name" value="P-loop_NTPase"/>
</dbReference>